<sequence>MKKILISCLIVLMAIYLGITGAASTLNDIYTRVTYVTAIYWLVITIIIWLPDKFRHPLIQPILIIGVVLTIENYLLLGGGPGLVLIPLQFILLGLVWWLNHQLVSK</sequence>
<accession>A0A660E7S8</accession>
<organism evidence="2 3">
    <name type="scientific">Lactiplantibacillus mudanjiangensis</name>
    <dbReference type="NCBI Taxonomy" id="1296538"/>
    <lineage>
        <taxon>Bacteria</taxon>
        <taxon>Bacillati</taxon>
        <taxon>Bacillota</taxon>
        <taxon>Bacilli</taxon>
        <taxon>Lactobacillales</taxon>
        <taxon>Lactobacillaceae</taxon>
        <taxon>Lactiplantibacillus</taxon>
    </lineage>
</organism>
<dbReference type="AlphaFoldDB" id="A0A660E7S8"/>
<protein>
    <submittedName>
        <fullName evidence="2">Uncharacterized protein</fullName>
    </submittedName>
</protein>
<keyword evidence="1" id="KW-1133">Transmembrane helix</keyword>
<gene>
    <name evidence="2" type="ORF">MUDAN_MDHGFNIF_00860</name>
</gene>
<feature type="transmembrane region" description="Helical" evidence="1">
    <location>
        <begin position="82"/>
        <end position="100"/>
    </location>
</feature>
<feature type="transmembrane region" description="Helical" evidence="1">
    <location>
        <begin position="32"/>
        <end position="51"/>
    </location>
</feature>
<dbReference type="Proteomes" id="UP000289996">
    <property type="component" value="Unassembled WGS sequence"/>
</dbReference>
<evidence type="ECO:0000313" key="3">
    <source>
        <dbReference type="Proteomes" id="UP000289996"/>
    </source>
</evidence>
<reference evidence="2 3" key="1">
    <citation type="submission" date="2018-11" db="EMBL/GenBank/DDBJ databases">
        <authorList>
            <person name="Wuyts S."/>
        </authorList>
    </citation>
    <scope>NUCLEOTIDE SEQUENCE [LARGE SCALE GENOMIC DNA]</scope>
    <source>
        <strain evidence="2">Lactobacillus mudanjiangensis AMBF249</strain>
    </source>
</reference>
<name>A0A660E7S8_9LACO</name>
<keyword evidence="1" id="KW-0472">Membrane</keyword>
<evidence type="ECO:0000313" key="2">
    <source>
        <dbReference type="EMBL" id="VDG29178.1"/>
    </source>
</evidence>
<dbReference type="EMBL" id="UYIG01000130">
    <property type="protein sequence ID" value="VDG29178.1"/>
    <property type="molecule type" value="Genomic_DNA"/>
</dbReference>
<keyword evidence="3" id="KW-1185">Reference proteome</keyword>
<keyword evidence="1" id="KW-0812">Transmembrane</keyword>
<dbReference type="RefSeq" id="WP_130852032.1">
    <property type="nucleotide sequence ID" value="NZ_UYIG01000130.1"/>
</dbReference>
<proteinExistence type="predicted"/>
<evidence type="ECO:0000256" key="1">
    <source>
        <dbReference type="SAM" id="Phobius"/>
    </source>
</evidence>